<dbReference type="InterPro" id="IPR000182">
    <property type="entry name" value="GNAT_dom"/>
</dbReference>
<dbReference type="Gene3D" id="3.40.630.30">
    <property type="match status" value="1"/>
</dbReference>
<dbReference type="RefSeq" id="WP_034206508.1">
    <property type="nucleotide sequence ID" value="NZ_KN150854.1"/>
</dbReference>
<dbReference type="GO" id="GO:0016747">
    <property type="term" value="F:acyltransferase activity, transferring groups other than amino-acyl groups"/>
    <property type="evidence" value="ECO:0007669"/>
    <property type="project" value="InterPro"/>
</dbReference>
<proteinExistence type="predicted"/>
<dbReference type="Proteomes" id="UP000029575">
    <property type="component" value="Unassembled WGS sequence"/>
</dbReference>
<organism evidence="2 3">
    <name type="scientific">Burkholderia cepacia</name>
    <name type="common">Pseudomonas cepacia</name>
    <dbReference type="NCBI Taxonomy" id="292"/>
    <lineage>
        <taxon>Bacteria</taxon>
        <taxon>Pseudomonadati</taxon>
        <taxon>Pseudomonadota</taxon>
        <taxon>Betaproteobacteria</taxon>
        <taxon>Burkholderiales</taxon>
        <taxon>Burkholderiaceae</taxon>
        <taxon>Burkholderia</taxon>
        <taxon>Burkholderia cepacia complex</taxon>
    </lineage>
</organism>
<name>A0AA88Z7Q2_BURCE</name>
<comment type="caution">
    <text evidence="2">The sequence shown here is derived from an EMBL/GenBank/DDBJ whole genome shotgun (WGS) entry which is preliminary data.</text>
</comment>
<protein>
    <submittedName>
        <fullName evidence="2">Acetyltransferase family protein</fullName>
    </submittedName>
</protein>
<evidence type="ECO:0000259" key="1">
    <source>
        <dbReference type="Pfam" id="PF00583"/>
    </source>
</evidence>
<reference evidence="2 3" key="1">
    <citation type="submission" date="2014-06" db="EMBL/GenBank/DDBJ databases">
        <authorList>
            <person name="Bishop-Lilly K.A."/>
            <person name="Broomall S.M."/>
            <person name="Chain P.S."/>
            <person name="Chertkov O."/>
            <person name="Coyne S.R."/>
            <person name="Daligault H.E."/>
            <person name="Davenport K.W."/>
            <person name="Erkkila T."/>
            <person name="Frey K.G."/>
            <person name="Gibbons H.S."/>
            <person name="Gu W."/>
            <person name="Jaissle J."/>
            <person name="Johnson S.L."/>
            <person name="Koroleva G.I."/>
            <person name="Ladner J.T."/>
            <person name="Lo C.-C."/>
            <person name="Minogue T.D."/>
            <person name="Munk C."/>
            <person name="Palacios G.F."/>
            <person name="Redden C.L."/>
            <person name="Rosenzweig C.N."/>
            <person name="Scholz M.B."/>
            <person name="Teshima H."/>
            <person name="Xu Y."/>
        </authorList>
    </citation>
    <scope>NUCLEOTIDE SEQUENCE [LARGE SCALE GENOMIC DNA]</scope>
    <source>
        <strain evidence="2 3">DWS 37UF10B-2</strain>
    </source>
</reference>
<dbReference type="AlphaFoldDB" id="A0AA88Z7Q2"/>
<dbReference type="Pfam" id="PF00583">
    <property type="entry name" value="Acetyltransf_1"/>
    <property type="match status" value="1"/>
</dbReference>
<accession>A0AA88Z7Q2</accession>
<evidence type="ECO:0000313" key="3">
    <source>
        <dbReference type="Proteomes" id="UP000029575"/>
    </source>
</evidence>
<feature type="domain" description="N-acetyltransferase" evidence="1">
    <location>
        <begin position="134"/>
        <end position="196"/>
    </location>
</feature>
<dbReference type="InterPro" id="IPR016181">
    <property type="entry name" value="Acyl_CoA_acyltransferase"/>
</dbReference>
<dbReference type="EMBL" id="JPGD01000005">
    <property type="protein sequence ID" value="KGC03867.1"/>
    <property type="molecule type" value="Genomic_DNA"/>
</dbReference>
<gene>
    <name evidence="2" type="ORF">DM43_2606</name>
</gene>
<evidence type="ECO:0000313" key="2">
    <source>
        <dbReference type="EMBL" id="KGC03867.1"/>
    </source>
</evidence>
<sequence>MTRGVAVSQAVPRAGEPARFRAADADDAAACAPLVFASGVAEFGFFLGESDARCIAFLQQAFRSRHGRFSWRRHRVAVADDGTVLAVMAIHDGRRTTFDDVHVVWALMRFFGLRRTIGQLLRGLVLETEIPAPKRSQILIAHCATDARQRGTGIFTALFRDALDAGALPADGSRDVVLDVLTCNVRVRALYERLGFVALPRLRARSRRLPGELDSIRMRFDRRGQPRQRADVA</sequence>
<dbReference type="SUPFAM" id="SSF55729">
    <property type="entry name" value="Acyl-CoA N-acyltransferases (Nat)"/>
    <property type="match status" value="1"/>
</dbReference>